<evidence type="ECO:0000313" key="3">
    <source>
        <dbReference type="EMBL" id="KAG9393740.1"/>
    </source>
</evidence>
<dbReference type="Pfam" id="PF04419">
    <property type="entry name" value="SERF-like_N"/>
    <property type="match status" value="1"/>
</dbReference>
<evidence type="ECO:0000313" key="4">
    <source>
        <dbReference type="Proteomes" id="UP000717585"/>
    </source>
</evidence>
<feature type="compositionally biased region" description="Basic and acidic residues" evidence="1">
    <location>
        <begin position="43"/>
        <end position="64"/>
    </location>
</feature>
<feature type="region of interest" description="Disordered" evidence="1">
    <location>
        <begin position="1"/>
        <end position="71"/>
    </location>
</feature>
<comment type="caution">
    <text evidence="3">The sequence shown here is derived from an EMBL/GenBank/DDBJ whole genome shotgun (WGS) entry which is preliminary data.</text>
</comment>
<proteinExistence type="predicted"/>
<sequence>MARGNQRELSRARNAKQNAQNAGKDKSKAAKNARAEAGVSFANDRERQAQIMRDKQKAAEEKRAAAAAGKK</sequence>
<evidence type="ECO:0000259" key="2">
    <source>
        <dbReference type="Pfam" id="PF04419"/>
    </source>
</evidence>
<organism evidence="3 4">
    <name type="scientific">Carpediemonas membranifera</name>
    <dbReference type="NCBI Taxonomy" id="201153"/>
    <lineage>
        <taxon>Eukaryota</taxon>
        <taxon>Metamonada</taxon>
        <taxon>Carpediemonas-like organisms</taxon>
        <taxon>Carpediemonas</taxon>
    </lineage>
</organism>
<keyword evidence="4" id="KW-1185">Reference proteome</keyword>
<evidence type="ECO:0000256" key="1">
    <source>
        <dbReference type="SAM" id="MobiDB-lite"/>
    </source>
</evidence>
<dbReference type="AlphaFoldDB" id="A0A8J6AVR9"/>
<dbReference type="EMBL" id="JAHDYR010000021">
    <property type="protein sequence ID" value="KAG9393740.1"/>
    <property type="molecule type" value="Genomic_DNA"/>
</dbReference>
<name>A0A8J6AVR9_9EUKA</name>
<accession>A0A8J6AVR9</accession>
<reference evidence="3" key="1">
    <citation type="submission" date="2021-05" db="EMBL/GenBank/DDBJ databases">
        <title>A free-living protist that lacks canonical eukaryotic 1 DNA replication and segregation systems.</title>
        <authorList>
            <person name="Salas-Leiva D.E."/>
            <person name="Tromer E.C."/>
            <person name="Curtis B.A."/>
            <person name="Jerlstrom-Hultqvist J."/>
            <person name="Kolisko M."/>
            <person name="Yi Z."/>
            <person name="Salas-Leiva J.S."/>
            <person name="Gallot-Lavallee L."/>
            <person name="Kops G.J.P.L."/>
            <person name="Archibald J.M."/>
            <person name="Simpson A.G.B."/>
            <person name="Roger A.J."/>
        </authorList>
    </citation>
    <scope>NUCLEOTIDE SEQUENCE</scope>
    <source>
        <strain evidence="3">BICM</strain>
    </source>
</reference>
<gene>
    <name evidence="3" type="ORF">J8273_4859</name>
</gene>
<protein>
    <submittedName>
        <fullName evidence="3">SERF family protein</fullName>
    </submittedName>
</protein>
<feature type="compositionally biased region" description="Basic and acidic residues" evidence="1">
    <location>
        <begin position="1"/>
        <end position="11"/>
    </location>
</feature>
<dbReference type="Proteomes" id="UP000717585">
    <property type="component" value="Unassembled WGS sequence"/>
</dbReference>
<feature type="domain" description="Small EDRK-rich factor-like N-terminal" evidence="2">
    <location>
        <begin position="1"/>
        <end position="33"/>
    </location>
</feature>
<dbReference type="InterPro" id="IPR007513">
    <property type="entry name" value="SERF-like_N"/>
</dbReference>